<gene>
    <name evidence="2" type="ORF">EJB05_31322</name>
</gene>
<dbReference type="Proteomes" id="UP000324897">
    <property type="component" value="Unassembled WGS sequence"/>
</dbReference>
<organism evidence="2 3">
    <name type="scientific">Eragrostis curvula</name>
    <name type="common">weeping love grass</name>
    <dbReference type="NCBI Taxonomy" id="38414"/>
    <lineage>
        <taxon>Eukaryota</taxon>
        <taxon>Viridiplantae</taxon>
        <taxon>Streptophyta</taxon>
        <taxon>Embryophyta</taxon>
        <taxon>Tracheophyta</taxon>
        <taxon>Spermatophyta</taxon>
        <taxon>Magnoliopsida</taxon>
        <taxon>Liliopsida</taxon>
        <taxon>Poales</taxon>
        <taxon>Poaceae</taxon>
        <taxon>PACMAD clade</taxon>
        <taxon>Chloridoideae</taxon>
        <taxon>Eragrostideae</taxon>
        <taxon>Eragrostidinae</taxon>
        <taxon>Eragrostis</taxon>
    </lineage>
</organism>
<evidence type="ECO:0000313" key="3">
    <source>
        <dbReference type="Proteomes" id="UP000324897"/>
    </source>
</evidence>
<evidence type="ECO:0000313" key="2">
    <source>
        <dbReference type="EMBL" id="TVU21670.1"/>
    </source>
</evidence>
<feature type="non-terminal residue" evidence="2">
    <location>
        <position position="1"/>
    </location>
</feature>
<dbReference type="AlphaFoldDB" id="A0A5J9UEP9"/>
<dbReference type="Gramene" id="TVU21670">
    <property type="protein sequence ID" value="TVU21670"/>
    <property type="gene ID" value="EJB05_31322"/>
</dbReference>
<sequence>MKILESPLLGEFIAYLKANWTDGSRVDQRRRRLRQLILKVRAVTEVAEGHAVRAGSLAAWLTMLRDEALRGQKVDRLTEAVEELEHLAGPGGDLDQFMRLLRLDNDVRARGPAAMEVDGGRPVGDAQPQQQRQQEEIGSGGGGSVVPAGAKRKRACGSGVVKEGGGGSTSDGQVLHSVGARRKRRVLGWAWPRNWLPTFGGFFSARRPPPPAASRSHRARTVAVAMGRVRRRIGKPTGRRRPRPRQESIDQQLWRLSL</sequence>
<protein>
    <recommendedName>
        <fullName evidence="4">Rx N-terminal domain-containing protein</fullName>
    </recommendedName>
</protein>
<reference evidence="2 3" key="1">
    <citation type="journal article" date="2019" name="Sci. Rep.">
        <title>A high-quality genome of Eragrostis curvula grass provides insights into Poaceae evolution and supports new strategies to enhance forage quality.</title>
        <authorList>
            <person name="Carballo J."/>
            <person name="Santos B.A.C.M."/>
            <person name="Zappacosta D."/>
            <person name="Garbus I."/>
            <person name="Selva J.P."/>
            <person name="Gallo C.A."/>
            <person name="Diaz A."/>
            <person name="Albertini E."/>
            <person name="Caccamo M."/>
            <person name="Echenique V."/>
        </authorList>
    </citation>
    <scope>NUCLEOTIDE SEQUENCE [LARGE SCALE GENOMIC DNA]</scope>
    <source>
        <strain evidence="3">cv. Victoria</strain>
        <tissue evidence="2">Leaf</tissue>
    </source>
</reference>
<name>A0A5J9UEP9_9POAL</name>
<feature type="region of interest" description="Disordered" evidence="1">
    <location>
        <begin position="114"/>
        <end position="177"/>
    </location>
</feature>
<feature type="compositionally biased region" description="Basic residues" evidence="1">
    <location>
        <begin position="231"/>
        <end position="243"/>
    </location>
</feature>
<dbReference type="EMBL" id="RWGY01000026">
    <property type="protein sequence ID" value="TVU21670.1"/>
    <property type="molecule type" value="Genomic_DNA"/>
</dbReference>
<proteinExistence type="predicted"/>
<comment type="caution">
    <text evidence="2">The sequence shown here is derived from an EMBL/GenBank/DDBJ whole genome shotgun (WGS) entry which is preliminary data.</text>
</comment>
<evidence type="ECO:0000256" key="1">
    <source>
        <dbReference type="SAM" id="MobiDB-lite"/>
    </source>
</evidence>
<keyword evidence="3" id="KW-1185">Reference proteome</keyword>
<evidence type="ECO:0008006" key="4">
    <source>
        <dbReference type="Google" id="ProtNLM"/>
    </source>
</evidence>
<dbReference type="OrthoDB" id="653969at2759"/>
<feature type="region of interest" description="Disordered" evidence="1">
    <location>
        <begin position="231"/>
        <end position="251"/>
    </location>
</feature>
<accession>A0A5J9UEP9</accession>